<gene>
    <name evidence="2" type="ORF">N0V93_009446</name>
</gene>
<dbReference type="Gene3D" id="3.40.50.1110">
    <property type="entry name" value="SGNH hydrolase"/>
    <property type="match status" value="1"/>
</dbReference>
<reference evidence="2" key="1">
    <citation type="submission" date="2022-10" db="EMBL/GenBank/DDBJ databases">
        <title>Tapping the CABI collections for fungal endophytes: first genome assemblies for Collariella, Neodidymelliopsis, Ascochyta clinopodiicola, Didymella pomorum, Didymosphaeria variabile, Neocosmospora piperis and Neocucurbitaria cava.</title>
        <authorList>
            <person name="Hill R."/>
        </authorList>
    </citation>
    <scope>NUCLEOTIDE SEQUENCE</scope>
    <source>
        <strain evidence="2">IMI 355082</strain>
    </source>
</reference>
<dbReference type="EMBL" id="JAPEVB010000006">
    <property type="protein sequence ID" value="KAJ4386549.1"/>
    <property type="molecule type" value="Genomic_DNA"/>
</dbReference>
<keyword evidence="3" id="KW-1185">Reference proteome</keyword>
<dbReference type="CDD" id="cd01823">
    <property type="entry name" value="SEST_like"/>
    <property type="match status" value="1"/>
</dbReference>
<dbReference type="InterPro" id="IPR036514">
    <property type="entry name" value="SGNH_hydro_sf"/>
</dbReference>
<comment type="caution">
    <text evidence="2">The sequence shown here is derived from an EMBL/GenBank/DDBJ whole genome shotgun (WGS) entry which is preliminary data.</text>
</comment>
<dbReference type="InterPro" id="IPR013830">
    <property type="entry name" value="SGNH_hydro"/>
</dbReference>
<dbReference type="OrthoDB" id="21678at2759"/>
<evidence type="ECO:0000313" key="3">
    <source>
        <dbReference type="Proteomes" id="UP001140453"/>
    </source>
</evidence>
<dbReference type="Proteomes" id="UP001140453">
    <property type="component" value="Unassembled WGS sequence"/>
</dbReference>
<dbReference type="GO" id="GO:0016788">
    <property type="term" value="F:hydrolase activity, acting on ester bonds"/>
    <property type="evidence" value="ECO:0007669"/>
    <property type="project" value="InterPro"/>
</dbReference>
<evidence type="ECO:0000313" key="2">
    <source>
        <dbReference type="EMBL" id="KAJ4386549.1"/>
    </source>
</evidence>
<dbReference type="InterPro" id="IPR037460">
    <property type="entry name" value="SEST-like"/>
</dbReference>
<name>A0A9W9CTT2_9PEZI</name>
<accession>A0A9W9CTT2</accession>
<evidence type="ECO:0000259" key="1">
    <source>
        <dbReference type="Pfam" id="PF13472"/>
    </source>
</evidence>
<dbReference type="Pfam" id="PF13472">
    <property type="entry name" value="Lipase_GDSL_2"/>
    <property type="match status" value="1"/>
</dbReference>
<organism evidence="2 3">
    <name type="scientific">Gnomoniopsis smithogilvyi</name>
    <dbReference type="NCBI Taxonomy" id="1191159"/>
    <lineage>
        <taxon>Eukaryota</taxon>
        <taxon>Fungi</taxon>
        <taxon>Dikarya</taxon>
        <taxon>Ascomycota</taxon>
        <taxon>Pezizomycotina</taxon>
        <taxon>Sordariomycetes</taxon>
        <taxon>Sordariomycetidae</taxon>
        <taxon>Diaporthales</taxon>
        <taxon>Gnomoniaceae</taxon>
        <taxon>Gnomoniopsis</taxon>
    </lineage>
</organism>
<proteinExistence type="predicted"/>
<feature type="domain" description="SGNH hydrolase-type esterase" evidence="1">
    <location>
        <begin position="8"/>
        <end position="232"/>
    </location>
</feature>
<sequence length="251" mass="27172">MPIHIVGLGSSFAAGPGIPPQIETAAKRSGSNYAHLLANRLGAKLTDLSAFPAQVAHVPGDADAVLITGGGNDLGYIGDLILDSLSAYLVFRLVWRMYRWFKGGPQDAKKLDMDALAERYGKVLDAIHAKAPKAHVVVVEYLALLGPDAKPGMDVPLNADGLVRHQGVAERLRRATGRAIRGREVWCTRVAVAEPSWEHGIGSKEPWVVGFGFGCLWRREVWYHPNALGMQAVAEMVHQKLVERGVVDSGE</sequence>
<protein>
    <recommendedName>
        <fullName evidence="1">SGNH hydrolase-type esterase domain-containing protein</fullName>
    </recommendedName>
</protein>
<dbReference type="SUPFAM" id="SSF52266">
    <property type="entry name" value="SGNH hydrolase"/>
    <property type="match status" value="1"/>
</dbReference>
<dbReference type="AlphaFoldDB" id="A0A9W9CTT2"/>